<proteinExistence type="predicted"/>
<organism evidence="2 3">
    <name type="scientific">Corynebacterium kalinowskii</name>
    <dbReference type="NCBI Taxonomy" id="2675216"/>
    <lineage>
        <taxon>Bacteria</taxon>
        <taxon>Bacillati</taxon>
        <taxon>Actinomycetota</taxon>
        <taxon>Actinomycetes</taxon>
        <taxon>Mycobacteriales</taxon>
        <taxon>Corynebacteriaceae</taxon>
        <taxon>Corynebacterium</taxon>
    </lineage>
</organism>
<keyword evidence="1" id="KW-1133">Transmembrane helix</keyword>
<gene>
    <name evidence="2" type="ORF">CKALI_01320</name>
</gene>
<accession>A0A6B8V9Y6</accession>
<feature type="transmembrane region" description="Helical" evidence="1">
    <location>
        <begin position="6"/>
        <end position="26"/>
    </location>
</feature>
<keyword evidence="3" id="KW-1185">Reference proteome</keyword>
<sequence length="115" mass="12234">MGYQGARSILVVLFVLWTPASFQMLYDHGEIYCGVGVVLSLLVLIAYAFQPRRSVGIIGALLAGVGWANDTLVALKFGPDDPVINIAGLVLYLGVALVVIQLIVEWTSAKPTGST</sequence>
<dbReference type="EMBL" id="CP046452">
    <property type="protein sequence ID" value="QGU01163.1"/>
    <property type="molecule type" value="Genomic_DNA"/>
</dbReference>
<evidence type="ECO:0000313" key="2">
    <source>
        <dbReference type="EMBL" id="QGU01163.1"/>
    </source>
</evidence>
<keyword evidence="1" id="KW-0472">Membrane</keyword>
<feature type="transmembrane region" description="Helical" evidence="1">
    <location>
        <begin position="55"/>
        <end position="75"/>
    </location>
</feature>
<evidence type="ECO:0000256" key="1">
    <source>
        <dbReference type="SAM" id="Phobius"/>
    </source>
</evidence>
<keyword evidence="1" id="KW-0812">Transmembrane</keyword>
<evidence type="ECO:0000313" key="3">
    <source>
        <dbReference type="Proteomes" id="UP000427071"/>
    </source>
</evidence>
<dbReference type="Proteomes" id="UP000427071">
    <property type="component" value="Chromosome"/>
</dbReference>
<feature type="transmembrane region" description="Helical" evidence="1">
    <location>
        <begin position="82"/>
        <end position="104"/>
    </location>
</feature>
<dbReference type="KEGG" id="ckw:CKALI_01320"/>
<reference evidence="3" key="1">
    <citation type="submission" date="2019-11" db="EMBL/GenBank/DDBJ databases">
        <title>Complete genome sequence of Corynebacterium kalinowskii 1959, a novel Corynebacterium species isolated from soil of a small paddock in Vilsendorf, Germany.</title>
        <authorList>
            <person name="Schaffert L."/>
            <person name="Ruwe M."/>
            <person name="Milse J."/>
            <person name="Hanuschka K."/>
            <person name="Ortseifen V."/>
            <person name="Droste J."/>
            <person name="Brandt D."/>
            <person name="Schlueter L."/>
            <person name="Kutter Y."/>
            <person name="Vinke S."/>
            <person name="Viehoefer P."/>
            <person name="Jacob L."/>
            <person name="Luebke N.-C."/>
            <person name="Schulte-Berndt E."/>
            <person name="Hain C."/>
            <person name="Linder M."/>
            <person name="Schmidt P."/>
            <person name="Wollenschlaeger L."/>
            <person name="Luttermann T."/>
            <person name="Thieme E."/>
            <person name="Hassa J."/>
            <person name="Haak M."/>
            <person name="Wittchen M."/>
            <person name="Mentz A."/>
            <person name="Persicke M."/>
            <person name="Busche T."/>
            <person name="Ruckert C."/>
        </authorList>
    </citation>
    <scope>NUCLEOTIDE SEQUENCE [LARGE SCALE GENOMIC DNA]</scope>
    <source>
        <strain evidence="3">1959</strain>
    </source>
</reference>
<dbReference type="AlphaFoldDB" id="A0A6B8V9Y6"/>
<protein>
    <submittedName>
        <fullName evidence="2">Uncharacterized protein</fullName>
    </submittedName>
</protein>
<feature type="transmembrane region" description="Helical" evidence="1">
    <location>
        <begin position="31"/>
        <end position="49"/>
    </location>
</feature>
<name>A0A6B8V9Y6_9CORY</name>